<dbReference type="InterPro" id="IPR025410">
    <property type="entry name" value="Lant_dehyd"/>
</dbReference>
<name>A0A8J7QDQ1_9BACT</name>
<comment type="caution">
    <text evidence="3">The sequence shown here is derived from an EMBL/GenBank/DDBJ whole genome shotgun (WGS) entry which is preliminary data.</text>
</comment>
<dbReference type="Pfam" id="PF13575">
    <property type="entry name" value="DUF4135"/>
    <property type="match status" value="1"/>
</dbReference>
<protein>
    <submittedName>
        <fullName evidence="3">DUF4135 domain-containing protein</fullName>
    </submittedName>
</protein>
<proteinExistence type="predicted"/>
<sequence length="782" mass="86200">MTFPSLRQFSQIARTRHTGTLNLDQNDRLRLQPSGTLGKHSLTPQPAPDTDSPLFRALEEAVAQAGFDKPALAALGLPPQGQNFSPRWLREQLGRLDSHTSEMIRAAAQPGADPTLRTNAVNLLIDTRLHLPNNKGADLMRAELSRGIDAVMDAVVALDRTPDLKVLTQVAQSLADTLFATTAFAFEALTKQESPKLIPNAQVDALVAELQAEHKPAGALAAIVKTNLDSDMKIQTTNFGQNINTLMENLQRDLPDLNARFFPGDGNRASGLTGFKLTDSDPHKKGQRVAILSFDNQQKIVFKPRDARIDEAVVGRNLADGSRSALEMLEDARPTQPNQRPLPGMLFLHRNSGGEDAYSYQTHLSNQTAPDHLMRNPSEAKAYFREMGSLAFLASIAGVSDLHHENLMTSARQPFLTDLEIAASSGVIERLAQQLSGGNENILGPTMMRMVLESKNQRPNPPGPYKITEEGLAQDLTKTVSVLESFVAVQDGDTLRDNRTTFDDQASAGYNPKTGTKKLAKTQGGQAQAPDQKFTSRYGADFARGFREAAAAFPKEGVAFLHNRLSGFKLRMHPIKTGDHGYIVRSYRKAIDLPEAQRLAKVKAQYVEKLSNLQEQMGTRQMQKPLDAATIDLLADRFTEQVKHFDIAYNSHVPAQDRLVFDKSADPIEGFFKPATLHTDMLLESLTYFQSNAHSADKIEADFARAVAELSEQKPARDEAYTKLRAETEALARQTRAQQHPPQARPRPARDQPPQAGDRQRQTRAQPPQPQEDPARGQVGVL</sequence>
<feature type="domain" description="Lantibiotic biosynthesis protein dehydration" evidence="2">
    <location>
        <begin position="235"/>
        <end position="431"/>
    </location>
</feature>
<evidence type="ECO:0000259" key="2">
    <source>
        <dbReference type="Pfam" id="PF13575"/>
    </source>
</evidence>
<evidence type="ECO:0000256" key="1">
    <source>
        <dbReference type="SAM" id="MobiDB-lite"/>
    </source>
</evidence>
<dbReference type="AlphaFoldDB" id="A0A8J7QDQ1"/>
<feature type="region of interest" description="Disordered" evidence="1">
    <location>
        <begin position="498"/>
        <end position="532"/>
    </location>
</feature>
<keyword evidence="4" id="KW-1185">Reference proteome</keyword>
<dbReference type="RefSeq" id="WP_207861876.1">
    <property type="nucleotide sequence ID" value="NZ_JAFREP010000029.1"/>
</dbReference>
<evidence type="ECO:0000313" key="3">
    <source>
        <dbReference type="EMBL" id="MBO1321904.1"/>
    </source>
</evidence>
<dbReference type="EMBL" id="JAFREP010000029">
    <property type="protein sequence ID" value="MBO1321904.1"/>
    <property type="molecule type" value="Genomic_DNA"/>
</dbReference>
<gene>
    <name evidence="3" type="ORF">J3U88_25715</name>
</gene>
<dbReference type="Proteomes" id="UP000664417">
    <property type="component" value="Unassembled WGS sequence"/>
</dbReference>
<feature type="compositionally biased region" description="Low complexity" evidence="1">
    <location>
        <begin position="732"/>
        <end position="742"/>
    </location>
</feature>
<feature type="region of interest" description="Disordered" evidence="1">
    <location>
        <begin position="727"/>
        <end position="782"/>
    </location>
</feature>
<evidence type="ECO:0000313" key="4">
    <source>
        <dbReference type="Proteomes" id="UP000664417"/>
    </source>
</evidence>
<organism evidence="3 4">
    <name type="scientific">Acanthopleuribacter pedis</name>
    <dbReference type="NCBI Taxonomy" id="442870"/>
    <lineage>
        <taxon>Bacteria</taxon>
        <taxon>Pseudomonadati</taxon>
        <taxon>Acidobacteriota</taxon>
        <taxon>Holophagae</taxon>
        <taxon>Acanthopleuribacterales</taxon>
        <taxon>Acanthopleuribacteraceae</taxon>
        <taxon>Acanthopleuribacter</taxon>
    </lineage>
</organism>
<accession>A0A8J7QDQ1</accession>
<reference evidence="3" key="1">
    <citation type="submission" date="2021-03" db="EMBL/GenBank/DDBJ databases">
        <authorList>
            <person name="Wang G."/>
        </authorList>
    </citation>
    <scope>NUCLEOTIDE SEQUENCE</scope>
    <source>
        <strain evidence="3">KCTC 12899</strain>
    </source>
</reference>